<gene>
    <name evidence="1" type="ORF">UL81_09310</name>
</gene>
<dbReference type="AlphaFoldDB" id="A0A0F6TBD6"/>
<dbReference type="Gene3D" id="1.10.10.10">
    <property type="entry name" value="Winged helix-like DNA-binding domain superfamily/Winged helix DNA-binding domain"/>
    <property type="match status" value="1"/>
</dbReference>
<sequence length="106" mass="11954">MKDSQLRKGALELIVLALLSSQPSYGGQLRQRLYDEVGQEISEGTLYPLLARLKKANRLDTHWEESPSGPPRKVYALNDAGLHHLRTLTHDWQQLNKAVDTALKGH</sequence>
<dbReference type="InterPro" id="IPR052509">
    <property type="entry name" value="Metal_resp_DNA-bind_regulator"/>
</dbReference>
<dbReference type="Pfam" id="PF03551">
    <property type="entry name" value="PadR"/>
    <property type="match status" value="1"/>
</dbReference>
<dbReference type="PATRIC" id="fig|161896.4.peg.1822"/>
<organism evidence="1 2">
    <name type="scientific">Corynebacterium camporealensis</name>
    <dbReference type="NCBI Taxonomy" id="161896"/>
    <lineage>
        <taxon>Bacteria</taxon>
        <taxon>Bacillati</taxon>
        <taxon>Actinomycetota</taxon>
        <taxon>Actinomycetes</taxon>
        <taxon>Mycobacteriales</taxon>
        <taxon>Corynebacteriaceae</taxon>
        <taxon>Corynebacterium</taxon>
    </lineage>
</organism>
<dbReference type="STRING" id="161896.UL81_09310"/>
<dbReference type="PANTHER" id="PTHR33169:SF14">
    <property type="entry name" value="TRANSCRIPTIONAL REGULATOR RV3488"/>
    <property type="match status" value="1"/>
</dbReference>
<proteinExistence type="predicted"/>
<dbReference type="PANTHER" id="PTHR33169">
    <property type="entry name" value="PADR-FAMILY TRANSCRIPTIONAL REGULATOR"/>
    <property type="match status" value="1"/>
</dbReference>
<dbReference type="OrthoDB" id="122286at2"/>
<dbReference type="SUPFAM" id="SSF46785">
    <property type="entry name" value="Winged helix' DNA-binding domain"/>
    <property type="match status" value="1"/>
</dbReference>
<dbReference type="InterPro" id="IPR005149">
    <property type="entry name" value="Tscrpt_reg_PadR_N"/>
</dbReference>
<accession>A0A0F6TBD6</accession>
<evidence type="ECO:0000313" key="2">
    <source>
        <dbReference type="Proteomes" id="UP000033566"/>
    </source>
</evidence>
<dbReference type="InterPro" id="IPR036390">
    <property type="entry name" value="WH_DNA-bd_sf"/>
</dbReference>
<protein>
    <submittedName>
        <fullName evidence="1">Transcriptional regulator, PadR family</fullName>
    </submittedName>
</protein>
<evidence type="ECO:0000313" key="1">
    <source>
        <dbReference type="EMBL" id="AKE39806.1"/>
    </source>
</evidence>
<dbReference type="EMBL" id="CP011311">
    <property type="protein sequence ID" value="AKE39806.1"/>
    <property type="molecule type" value="Genomic_DNA"/>
</dbReference>
<dbReference type="InterPro" id="IPR036388">
    <property type="entry name" value="WH-like_DNA-bd_sf"/>
</dbReference>
<name>A0A0F6TBD6_9CORY</name>
<reference evidence="1 2" key="1">
    <citation type="journal article" date="2015" name="Genome Announc.">
        <title>Complete Genome Sequence of Corynebacterium camporealensis DSM 44610, Isolated from the Milk of a Manchega Sheep with Subclinical Mastitis.</title>
        <authorList>
            <person name="Ruckert C."/>
            <person name="Albersmeier A."/>
            <person name="Winkler A."/>
            <person name="Tauch A."/>
        </authorList>
    </citation>
    <scope>NUCLEOTIDE SEQUENCE [LARGE SCALE GENOMIC DNA]</scope>
    <source>
        <strain evidence="1 2">DSM 44610</strain>
    </source>
</reference>
<dbReference type="Proteomes" id="UP000033566">
    <property type="component" value="Chromosome"/>
</dbReference>
<dbReference type="KEGG" id="ccj:UL81_09310"/>
<dbReference type="HOGENOM" id="CLU_063440_3_1_11"/>
<dbReference type="RefSeq" id="WP_035106400.1">
    <property type="nucleotide sequence ID" value="NZ_CP011311.1"/>
</dbReference>
<keyword evidence="2" id="KW-1185">Reference proteome</keyword>